<dbReference type="Pfam" id="PF00753">
    <property type="entry name" value="Lactamase_B"/>
    <property type="match status" value="1"/>
</dbReference>
<organism evidence="2 3">
    <name type="scientific">Corynebacterium aquilae DSM 44791</name>
    <dbReference type="NCBI Taxonomy" id="1431546"/>
    <lineage>
        <taxon>Bacteria</taxon>
        <taxon>Bacillati</taxon>
        <taxon>Actinomycetota</taxon>
        <taxon>Actinomycetes</taxon>
        <taxon>Mycobacteriales</taxon>
        <taxon>Corynebacteriaceae</taxon>
        <taxon>Corynebacterium</taxon>
    </lineage>
</organism>
<reference evidence="2 3" key="1">
    <citation type="submission" date="2014-08" db="EMBL/GenBank/DDBJ databases">
        <title>Complete genome sequence of Corynebacterium aquilae S-613T(T) (=DSM 44791(T)), isolated from the choana of a healthy golden eagle.</title>
        <authorList>
            <person name="Ruckert C."/>
            <person name="Albersmeier A."/>
            <person name="Winkler A."/>
            <person name="Kalinowski J."/>
        </authorList>
    </citation>
    <scope>NUCLEOTIDE SEQUENCE [LARGE SCALE GENOMIC DNA]</scope>
    <source>
        <strain evidence="2 3">S-613</strain>
    </source>
</reference>
<dbReference type="KEGG" id="caqu:CAQU_05825"/>
<protein>
    <recommendedName>
        <fullName evidence="1">Metallo-beta-lactamase domain-containing protein</fullName>
    </recommendedName>
</protein>
<dbReference type="SMART" id="SM00849">
    <property type="entry name" value="Lactamase_B"/>
    <property type="match status" value="1"/>
</dbReference>
<sequence length="204" mass="21699">MDQISVSDYDNNCYLLVDHDRTLPNGTHPALLIDAADDAPALLQLAADNHATITDLLTTHQHFDHIRATEEILHKTGATHYVPGPDAAGIPGQHDEILSDGDTITFGHHSLGVRIVSGHTPGGAIVSTHLAGDSAAHIFVGDNIFPGGVGKTDNPDDFTSLLNGVIDAVFNSFSDDAVVHPGHGASTTVGTERPNLEQWRQRGW</sequence>
<dbReference type="PANTHER" id="PTHR46233:SF1">
    <property type="entry name" value="CONSERVED PROTEIN"/>
    <property type="match status" value="1"/>
</dbReference>
<dbReference type="Proteomes" id="UP000185478">
    <property type="component" value="Chromosome"/>
</dbReference>
<dbReference type="SUPFAM" id="SSF56281">
    <property type="entry name" value="Metallo-hydrolase/oxidoreductase"/>
    <property type="match status" value="1"/>
</dbReference>
<dbReference type="AlphaFoldDB" id="A0A1L7CFR3"/>
<name>A0A1L7CFR3_9CORY</name>
<dbReference type="EMBL" id="CP009245">
    <property type="protein sequence ID" value="APT84666.1"/>
    <property type="molecule type" value="Genomic_DNA"/>
</dbReference>
<dbReference type="CDD" id="cd06262">
    <property type="entry name" value="metallo-hydrolase-like_MBL-fold"/>
    <property type="match status" value="1"/>
</dbReference>
<feature type="domain" description="Metallo-beta-lactamase" evidence="1">
    <location>
        <begin position="10"/>
        <end position="183"/>
    </location>
</feature>
<dbReference type="STRING" id="1431546.CAQU_05825"/>
<dbReference type="InterPro" id="IPR036866">
    <property type="entry name" value="RibonucZ/Hydroxyglut_hydro"/>
</dbReference>
<dbReference type="InterPro" id="IPR001279">
    <property type="entry name" value="Metallo-B-lactamas"/>
</dbReference>
<accession>A0A1L7CFR3</accession>
<proteinExistence type="predicted"/>
<dbReference type="PANTHER" id="PTHR46233">
    <property type="entry name" value="HYDROXYACYLGLUTATHIONE HYDROLASE GLOC"/>
    <property type="match status" value="1"/>
</dbReference>
<evidence type="ECO:0000259" key="1">
    <source>
        <dbReference type="SMART" id="SM00849"/>
    </source>
</evidence>
<dbReference type="Gene3D" id="3.60.15.10">
    <property type="entry name" value="Ribonuclease Z/Hydroxyacylglutathione hydrolase-like"/>
    <property type="match status" value="1"/>
</dbReference>
<evidence type="ECO:0000313" key="3">
    <source>
        <dbReference type="Proteomes" id="UP000185478"/>
    </source>
</evidence>
<dbReference type="InterPro" id="IPR051453">
    <property type="entry name" value="MBL_Glyoxalase_II"/>
</dbReference>
<evidence type="ECO:0000313" key="2">
    <source>
        <dbReference type="EMBL" id="APT84666.1"/>
    </source>
</evidence>
<gene>
    <name evidence="2" type="ORF">CAQU_05825</name>
</gene>
<keyword evidence="3" id="KW-1185">Reference proteome</keyword>